<sequence>MQLSPKSILVFLLFATTATAAINTGFRYNLDTMADKKVIVQFKKTSSAEDRQKAISELSSKGASVVNDDNVNSKIMPFITVSLPEDSFSSVESEFSGGSHSTIEHVEVDQEVRIQ</sequence>
<name>A0AAW0YYL7_9TREE</name>
<feature type="compositionally biased region" description="Low complexity" evidence="1">
    <location>
        <begin position="92"/>
        <end position="101"/>
    </location>
</feature>
<reference evidence="3 4" key="1">
    <citation type="journal article" date="2024" name="bioRxiv">
        <title>Comparative genomics of Cryptococcus and Kwoniella reveals pathogenesis evolution and contrasting karyotype dynamics via intercentromeric recombination or chromosome fusion.</title>
        <authorList>
            <person name="Coelho M.A."/>
            <person name="David-Palma M."/>
            <person name="Shea T."/>
            <person name="Bowers K."/>
            <person name="McGinley-Smith S."/>
            <person name="Mohammad A.W."/>
            <person name="Gnirke A."/>
            <person name="Yurkov A.M."/>
            <person name="Nowrousian M."/>
            <person name="Sun S."/>
            <person name="Cuomo C.A."/>
            <person name="Heitman J."/>
        </authorList>
    </citation>
    <scope>NUCLEOTIDE SEQUENCE [LARGE SCALE GENOMIC DNA]</scope>
    <source>
        <strain evidence="3 4">CBS 13917</strain>
    </source>
</reference>
<protein>
    <recommendedName>
        <fullName evidence="5">Inhibitor I9 domain-containing protein</fullName>
    </recommendedName>
</protein>
<dbReference type="RefSeq" id="XP_066802669.1">
    <property type="nucleotide sequence ID" value="XM_066947290.1"/>
</dbReference>
<dbReference type="Proteomes" id="UP001388673">
    <property type="component" value="Unassembled WGS sequence"/>
</dbReference>
<evidence type="ECO:0000313" key="4">
    <source>
        <dbReference type="Proteomes" id="UP001388673"/>
    </source>
</evidence>
<dbReference type="InterPro" id="IPR037045">
    <property type="entry name" value="S8pro/Inhibitor_I9_sf"/>
</dbReference>
<feature type="compositionally biased region" description="Basic and acidic residues" evidence="1">
    <location>
        <begin position="102"/>
        <end position="115"/>
    </location>
</feature>
<dbReference type="Gene3D" id="3.30.70.80">
    <property type="entry name" value="Peptidase S8 propeptide/proteinase inhibitor I9"/>
    <property type="match status" value="1"/>
</dbReference>
<organism evidence="3 4">
    <name type="scientific">Kwoniella newhampshirensis</name>
    <dbReference type="NCBI Taxonomy" id="1651941"/>
    <lineage>
        <taxon>Eukaryota</taxon>
        <taxon>Fungi</taxon>
        <taxon>Dikarya</taxon>
        <taxon>Basidiomycota</taxon>
        <taxon>Agaricomycotina</taxon>
        <taxon>Tremellomycetes</taxon>
        <taxon>Tremellales</taxon>
        <taxon>Cryptococcaceae</taxon>
        <taxon>Kwoniella</taxon>
    </lineage>
</organism>
<feature type="signal peptide" evidence="2">
    <location>
        <begin position="1"/>
        <end position="20"/>
    </location>
</feature>
<keyword evidence="4" id="KW-1185">Reference proteome</keyword>
<evidence type="ECO:0008006" key="5">
    <source>
        <dbReference type="Google" id="ProtNLM"/>
    </source>
</evidence>
<gene>
    <name evidence="3" type="ORF">IAR55_004190</name>
</gene>
<dbReference type="AlphaFoldDB" id="A0AAW0YYL7"/>
<evidence type="ECO:0000313" key="3">
    <source>
        <dbReference type="EMBL" id="KAK8853483.1"/>
    </source>
</evidence>
<feature type="region of interest" description="Disordered" evidence="1">
    <location>
        <begin position="92"/>
        <end position="115"/>
    </location>
</feature>
<dbReference type="KEGG" id="kne:92181448"/>
<dbReference type="SUPFAM" id="SSF54897">
    <property type="entry name" value="Protease propeptides/inhibitors"/>
    <property type="match status" value="1"/>
</dbReference>
<comment type="caution">
    <text evidence="3">The sequence shown here is derived from an EMBL/GenBank/DDBJ whole genome shotgun (WGS) entry which is preliminary data.</text>
</comment>
<evidence type="ECO:0000256" key="1">
    <source>
        <dbReference type="SAM" id="MobiDB-lite"/>
    </source>
</evidence>
<feature type="chain" id="PRO_5043878207" description="Inhibitor I9 domain-containing protein" evidence="2">
    <location>
        <begin position="21"/>
        <end position="115"/>
    </location>
</feature>
<dbReference type="EMBL" id="JBCAWK010000007">
    <property type="protein sequence ID" value="KAK8853483.1"/>
    <property type="molecule type" value="Genomic_DNA"/>
</dbReference>
<proteinExistence type="predicted"/>
<evidence type="ECO:0000256" key="2">
    <source>
        <dbReference type="SAM" id="SignalP"/>
    </source>
</evidence>
<dbReference type="GeneID" id="92181448"/>
<accession>A0AAW0YYL7</accession>
<keyword evidence="2" id="KW-0732">Signal</keyword>